<feature type="domain" description="Cadherin" evidence="13">
    <location>
        <begin position="395"/>
        <end position="496"/>
    </location>
</feature>
<feature type="domain" description="Cadherin" evidence="13">
    <location>
        <begin position="92"/>
        <end position="208"/>
    </location>
</feature>
<evidence type="ECO:0000313" key="14">
    <source>
        <dbReference type="EMBL" id="KAA3682528.1"/>
    </source>
</evidence>
<keyword evidence="3" id="KW-0812">Transmembrane</keyword>
<keyword evidence="8" id="KW-0130">Cell adhesion</keyword>
<proteinExistence type="predicted"/>
<evidence type="ECO:0000256" key="9">
    <source>
        <dbReference type="ARBA" id="ARBA00022989"/>
    </source>
</evidence>
<evidence type="ECO:0000256" key="8">
    <source>
        <dbReference type="ARBA" id="ARBA00022889"/>
    </source>
</evidence>
<feature type="non-terminal residue" evidence="14">
    <location>
        <position position="781"/>
    </location>
</feature>
<evidence type="ECO:0000256" key="5">
    <source>
        <dbReference type="ARBA" id="ARBA00022729"/>
    </source>
</evidence>
<evidence type="ECO:0000256" key="7">
    <source>
        <dbReference type="ARBA" id="ARBA00022837"/>
    </source>
</evidence>
<keyword evidence="6" id="KW-0677">Repeat</keyword>
<feature type="domain" description="Cadherin" evidence="13">
    <location>
        <begin position="214"/>
        <end position="394"/>
    </location>
</feature>
<evidence type="ECO:0000256" key="12">
    <source>
        <dbReference type="PROSITE-ProRule" id="PRU00043"/>
    </source>
</evidence>
<comment type="caution">
    <text evidence="14">The sequence shown here is derived from an EMBL/GenBank/DDBJ whole genome shotgun (WGS) entry which is preliminary data.</text>
</comment>
<feature type="domain" description="Cadherin" evidence="13">
    <location>
        <begin position="696"/>
        <end position="774"/>
    </location>
</feature>
<keyword evidence="11" id="KW-0325">Glycoprotein</keyword>
<dbReference type="InterPro" id="IPR015919">
    <property type="entry name" value="Cadherin-like_sf"/>
</dbReference>
<gene>
    <name evidence="14" type="ORF">DEA37_0003482</name>
</gene>
<dbReference type="EMBL" id="QNGE01000001">
    <property type="protein sequence ID" value="KAA3682528.1"/>
    <property type="molecule type" value="Genomic_DNA"/>
</dbReference>
<keyword evidence="2" id="KW-1003">Cell membrane</keyword>
<dbReference type="Proteomes" id="UP000324629">
    <property type="component" value="Unassembled WGS sequence"/>
</dbReference>
<dbReference type="SUPFAM" id="SSF49313">
    <property type="entry name" value="Cadherin-like"/>
    <property type="match status" value="4"/>
</dbReference>
<dbReference type="PRINTS" id="PR00205">
    <property type="entry name" value="CADHERIN"/>
</dbReference>
<keyword evidence="4" id="KW-0479">Metal-binding</keyword>
<keyword evidence="5" id="KW-0732">Signal</keyword>
<evidence type="ECO:0000256" key="3">
    <source>
        <dbReference type="ARBA" id="ARBA00022692"/>
    </source>
</evidence>
<evidence type="ECO:0000256" key="2">
    <source>
        <dbReference type="ARBA" id="ARBA00022475"/>
    </source>
</evidence>
<evidence type="ECO:0000256" key="4">
    <source>
        <dbReference type="ARBA" id="ARBA00022723"/>
    </source>
</evidence>
<dbReference type="Gene3D" id="2.60.40.60">
    <property type="entry name" value="Cadherins"/>
    <property type="match status" value="5"/>
</dbReference>
<dbReference type="PANTHER" id="PTHR24028">
    <property type="entry name" value="CADHERIN-87A"/>
    <property type="match status" value="1"/>
</dbReference>
<dbReference type="FunFam" id="2.60.40.60:FF:000020">
    <property type="entry name" value="Dachsous cadherin-related 1b"/>
    <property type="match status" value="1"/>
</dbReference>
<evidence type="ECO:0000256" key="10">
    <source>
        <dbReference type="ARBA" id="ARBA00023136"/>
    </source>
</evidence>
<dbReference type="InterPro" id="IPR050174">
    <property type="entry name" value="Protocadherin/Cadherin-CA"/>
</dbReference>
<dbReference type="Pfam" id="PF00028">
    <property type="entry name" value="Cadherin"/>
    <property type="match status" value="4"/>
</dbReference>
<evidence type="ECO:0000313" key="15">
    <source>
        <dbReference type="Proteomes" id="UP000324629"/>
    </source>
</evidence>
<feature type="domain" description="Cadherin" evidence="13">
    <location>
        <begin position="516"/>
        <end position="623"/>
    </location>
</feature>
<dbReference type="CDD" id="cd11304">
    <property type="entry name" value="Cadherin_repeat"/>
    <property type="match status" value="5"/>
</dbReference>
<dbReference type="PROSITE" id="PS00232">
    <property type="entry name" value="CADHERIN_1"/>
    <property type="match status" value="3"/>
</dbReference>
<dbReference type="GO" id="GO:0005509">
    <property type="term" value="F:calcium ion binding"/>
    <property type="evidence" value="ECO:0007669"/>
    <property type="project" value="UniProtKB-UniRule"/>
</dbReference>
<name>A0A5J4P632_9TREM</name>
<keyword evidence="7 12" id="KW-0106">Calcium</keyword>
<protein>
    <submittedName>
        <fullName evidence="14">Protocadherin delta 1</fullName>
    </submittedName>
</protein>
<dbReference type="AlphaFoldDB" id="A0A5J4P632"/>
<dbReference type="FunFam" id="2.60.40.60:FF:000123">
    <property type="entry name" value="Protocadherin beta 4"/>
    <property type="match status" value="1"/>
</dbReference>
<keyword evidence="9" id="KW-1133">Transmembrane helix</keyword>
<dbReference type="InterPro" id="IPR020894">
    <property type="entry name" value="Cadherin_CS"/>
</dbReference>
<dbReference type="GO" id="GO:0007156">
    <property type="term" value="P:homophilic cell adhesion via plasma membrane adhesion molecules"/>
    <property type="evidence" value="ECO:0007669"/>
    <property type="project" value="InterPro"/>
</dbReference>
<dbReference type="InterPro" id="IPR002126">
    <property type="entry name" value="Cadherin-like_dom"/>
</dbReference>
<dbReference type="PROSITE" id="PS50268">
    <property type="entry name" value="CADHERIN_2"/>
    <property type="match status" value="5"/>
</dbReference>
<dbReference type="PANTHER" id="PTHR24028:SF146">
    <property type="entry name" value="CADHERIN 96CB, ISOFORM D-RELATED"/>
    <property type="match status" value="1"/>
</dbReference>
<reference evidence="14 15" key="1">
    <citation type="journal article" date="2019" name="Gigascience">
        <title>Whole-genome sequence of the oriental lung fluke Paragonimus westermani.</title>
        <authorList>
            <person name="Oey H."/>
            <person name="Zakrzewski M."/>
            <person name="Narain K."/>
            <person name="Devi K.R."/>
            <person name="Agatsuma T."/>
            <person name="Nawaratna S."/>
            <person name="Gobert G.N."/>
            <person name="Jones M.K."/>
            <person name="Ragan M.A."/>
            <person name="McManus D.P."/>
            <person name="Krause L."/>
        </authorList>
    </citation>
    <scope>NUCLEOTIDE SEQUENCE [LARGE SCALE GENOMIC DNA]</scope>
    <source>
        <strain evidence="14 15">IND2009</strain>
    </source>
</reference>
<keyword evidence="15" id="KW-1185">Reference proteome</keyword>
<evidence type="ECO:0000256" key="11">
    <source>
        <dbReference type="ARBA" id="ARBA00023180"/>
    </source>
</evidence>
<keyword evidence="10" id="KW-0472">Membrane</keyword>
<accession>A0A5J4P632</accession>
<organism evidence="14 15">
    <name type="scientific">Paragonimus westermani</name>
    <dbReference type="NCBI Taxonomy" id="34504"/>
    <lineage>
        <taxon>Eukaryota</taxon>
        <taxon>Metazoa</taxon>
        <taxon>Spiralia</taxon>
        <taxon>Lophotrochozoa</taxon>
        <taxon>Platyhelminthes</taxon>
        <taxon>Trematoda</taxon>
        <taxon>Digenea</taxon>
        <taxon>Plagiorchiida</taxon>
        <taxon>Troglotremata</taxon>
        <taxon>Troglotrematidae</taxon>
        <taxon>Paragonimus</taxon>
    </lineage>
</organism>
<dbReference type="GO" id="GO:0005886">
    <property type="term" value="C:plasma membrane"/>
    <property type="evidence" value="ECO:0007669"/>
    <property type="project" value="UniProtKB-SubCell"/>
</dbReference>
<evidence type="ECO:0000256" key="6">
    <source>
        <dbReference type="ARBA" id="ARBA00022737"/>
    </source>
</evidence>
<evidence type="ECO:0000256" key="1">
    <source>
        <dbReference type="ARBA" id="ARBA00004251"/>
    </source>
</evidence>
<evidence type="ECO:0000259" key="13">
    <source>
        <dbReference type="PROSITE" id="PS50268"/>
    </source>
</evidence>
<comment type="subcellular location">
    <subcellularLocation>
        <location evidence="1">Cell membrane</location>
        <topology evidence="1">Single-pass type I membrane protein</topology>
    </subcellularLocation>
</comment>
<dbReference type="SMART" id="SM00112">
    <property type="entry name" value="CA"/>
    <property type="match status" value="5"/>
</dbReference>
<sequence>MNDSLRGSLSSANLQLTAEFARQINCSTDGRIAVHLDVNSVTSDTSLLAIYRVTVQIHDVDDNDPVFEETRLHTRLKEVFYRKGHRLDIPCATDADLLEEHRRIGYYLSTADGKVQTSNGTVSFPFHLEVSSNGQPQLALVSDLDAETEVNYRLTITAYSLTSRVIDKLSTSNWPTSHNVTSTETARPGNQLLVEIEVEDVNDNEPKFEVFCCTVDVSENTKTGTIIYQLNANDADITAQLIYSVGSSPESEMLNATFTVKRDGRVQLLQPLDYESRRLFHLPVELRILDPDSELVNGNLRCWEPEHLARFQVLSFLPDPSSTPTSPVYDLATRVVLDRETIHGEDDANRLKIYFVCSDGNDVLSEFNQITFQHTSTMTLTLKIRDDNDHHPVFSQSIYHATIHENNVVGSKIIQVHATDDDEGENSRITYTLLDRANFKVDNETGWVTANLIFDRELRDSYQVTVVASDHGSPPLSSTVMLNLTILDTNDHHPQLPSLNEFPEQFDPSVRHTGRLNRTNRFFVLENSPPNTYIGDVLATDADLDQNAKLSFSLIDEDSALHSTRFRLLRNGSLFTAVQLDREEKEHYYLTVRISDQAVFHPRSSTGTIAITVLDVNDNSPNIVQPLGLLPTTFSWKMTDGSSMLYDQPTHGFEQAENKYGKDEAAYRDEPIKTSRPYDIADVKSIFHLSIHEIKGHIITTVKATDPDRDENGRIVFKIVESNQTNNSLAENKVNLSFLQVEENTGLIFVSRSMNREDLGIRTFHLTASDNGEPIAKTETK</sequence>